<evidence type="ECO:0000313" key="2">
    <source>
        <dbReference type="EMBL" id="KAF0399010.1"/>
    </source>
</evidence>
<sequence>MIFFPTECLLEILAFLQKDQGSLFSCLLINRHWCRITVPILWKEPCFKKGKLIRKFLQELNANERKLFFSGLNANELKLFFSRLNANERKLLLSEFNAQFKITIPSNTNPLFEYLTYIKKVSAFDLDDGVKDWLKYVRFNNSIVSSLIIIFLQKCKNLKELDLSGFILLDDKSKKKVLEVLFENNALTSVNLDFNTLDSEIRKKFTTSLHTTTSLSSLILLTNRLDFKSVKS</sequence>
<evidence type="ECO:0000259" key="1">
    <source>
        <dbReference type="Pfam" id="PF12937"/>
    </source>
</evidence>
<name>A0A8H3X3J2_GIGMA</name>
<organism evidence="2 3">
    <name type="scientific">Gigaspora margarita</name>
    <dbReference type="NCBI Taxonomy" id="4874"/>
    <lineage>
        <taxon>Eukaryota</taxon>
        <taxon>Fungi</taxon>
        <taxon>Fungi incertae sedis</taxon>
        <taxon>Mucoromycota</taxon>
        <taxon>Glomeromycotina</taxon>
        <taxon>Glomeromycetes</taxon>
        <taxon>Diversisporales</taxon>
        <taxon>Gigasporaceae</taxon>
        <taxon>Gigaspora</taxon>
    </lineage>
</organism>
<gene>
    <name evidence="2" type="ORF">F8M41_009793</name>
</gene>
<protein>
    <recommendedName>
        <fullName evidence="1">F-box domain-containing protein</fullName>
    </recommendedName>
</protein>
<dbReference type="Gene3D" id="3.80.10.10">
    <property type="entry name" value="Ribonuclease Inhibitor"/>
    <property type="match status" value="1"/>
</dbReference>
<dbReference type="EMBL" id="WTPW01002073">
    <property type="protein sequence ID" value="KAF0399010.1"/>
    <property type="molecule type" value="Genomic_DNA"/>
</dbReference>
<dbReference type="OrthoDB" id="550575at2759"/>
<comment type="caution">
    <text evidence="2">The sequence shown here is derived from an EMBL/GenBank/DDBJ whole genome shotgun (WGS) entry which is preliminary data.</text>
</comment>
<keyword evidence="3" id="KW-1185">Reference proteome</keyword>
<dbReference type="InterPro" id="IPR036047">
    <property type="entry name" value="F-box-like_dom_sf"/>
</dbReference>
<accession>A0A8H3X3J2</accession>
<evidence type="ECO:0000313" key="3">
    <source>
        <dbReference type="Proteomes" id="UP000439903"/>
    </source>
</evidence>
<dbReference type="SUPFAM" id="SSF81383">
    <property type="entry name" value="F-box domain"/>
    <property type="match status" value="1"/>
</dbReference>
<dbReference type="AlphaFoldDB" id="A0A8H3X3J2"/>
<dbReference type="Proteomes" id="UP000439903">
    <property type="component" value="Unassembled WGS sequence"/>
</dbReference>
<dbReference type="InterPro" id="IPR001810">
    <property type="entry name" value="F-box_dom"/>
</dbReference>
<dbReference type="InterPro" id="IPR032675">
    <property type="entry name" value="LRR_dom_sf"/>
</dbReference>
<dbReference type="SUPFAM" id="SSF52047">
    <property type="entry name" value="RNI-like"/>
    <property type="match status" value="1"/>
</dbReference>
<feature type="domain" description="F-box" evidence="1">
    <location>
        <begin position="5"/>
        <end position="48"/>
    </location>
</feature>
<dbReference type="Pfam" id="PF12937">
    <property type="entry name" value="F-box-like"/>
    <property type="match status" value="1"/>
</dbReference>
<reference evidence="2 3" key="1">
    <citation type="journal article" date="2019" name="Environ. Microbiol.">
        <title>At the nexus of three kingdoms: the genome of the mycorrhizal fungus Gigaspora margarita provides insights into plant, endobacterial and fungal interactions.</title>
        <authorList>
            <person name="Venice F."/>
            <person name="Ghignone S."/>
            <person name="Salvioli di Fossalunga A."/>
            <person name="Amselem J."/>
            <person name="Novero M."/>
            <person name="Xianan X."/>
            <person name="Sedzielewska Toro K."/>
            <person name="Morin E."/>
            <person name="Lipzen A."/>
            <person name="Grigoriev I.V."/>
            <person name="Henrissat B."/>
            <person name="Martin F.M."/>
            <person name="Bonfante P."/>
        </authorList>
    </citation>
    <scope>NUCLEOTIDE SEQUENCE [LARGE SCALE GENOMIC DNA]</scope>
    <source>
        <strain evidence="2 3">BEG34</strain>
    </source>
</reference>
<proteinExistence type="predicted"/>